<accession>A0A515D4X3</accession>
<name>A0A515D4X3_SERLI</name>
<organism evidence="1 2">
    <name type="scientific">Serratia liquefaciens</name>
    <dbReference type="NCBI Taxonomy" id="614"/>
    <lineage>
        <taxon>Bacteria</taxon>
        <taxon>Pseudomonadati</taxon>
        <taxon>Pseudomonadota</taxon>
        <taxon>Gammaproteobacteria</taxon>
        <taxon>Enterobacterales</taxon>
        <taxon>Yersiniaceae</taxon>
        <taxon>Serratia</taxon>
    </lineage>
</organism>
<sequence length="69" mass="7977">MPISIAPLLKQQSQSRHFGHGWIQLQNGRRWCPAQDQKELLDQLTTAPRESIGSKAAKWLLLKIRELCR</sequence>
<dbReference type="InterPro" id="IPR021221">
    <property type="entry name" value="Fil"/>
</dbReference>
<reference evidence="1 2" key="1">
    <citation type="submission" date="2018-11" db="EMBL/GenBank/DDBJ databases">
        <title>The first complete genome of Serratia liquefaciens isolated from metalophyte plant revel distinctness adaptive mechanisms in an extreme habitat.</title>
        <authorList>
            <person name="Caneschi W.L."/>
            <person name="Sanchez A.B."/>
            <person name="Felestrino E.B."/>
            <person name="Assis R.A.B."/>
            <person name="Lemes C.G.C."/>
            <person name="Cordeiro I.F."/>
            <person name="Fonseca N.P."/>
            <person name="Villa M."/>
            <person name="Vieira I.T."/>
            <person name="Moraes L.A."/>
            <person name="Kamino L.H.Y."/>
            <person name="do Carmo F."/>
            <person name="Garcia C.M."/>
            <person name="Almeida N.F."/>
            <person name="Silva R.S."/>
            <person name="Ferro J.A."/>
            <person name="Ferro M.I.T."/>
            <person name="Varani A.M."/>
            <person name="Ferreira R.M."/>
            <person name="dos Santos V.L."/>
            <person name="Silva U.C."/>
            <person name="Setubal J.C."/>
            <person name="Moreira L.M."/>
        </authorList>
    </citation>
    <scope>NUCLEOTIDE SEQUENCE [LARGE SCALE GENOMIC DNA]</scope>
    <source>
        <strain evidence="1 2">FG3</strain>
    </source>
</reference>
<dbReference type="AlphaFoldDB" id="A0A515D4X3"/>
<dbReference type="EMBL" id="CP033893">
    <property type="protein sequence ID" value="QDL35450.1"/>
    <property type="molecule type" value="Genomic_DNA"/>
</dbReference>
<gene>
    <name evidence="1" type="ORF">EGO53_12785</name>
</gene>
<proteinExistence type="predicted"/>
<protein>
    <submittedName>
        <fullName evidence="1">DUF2724 domain-containing protein</fullName>
    </submittedName>
</protein>
<dbReference type="Pfam" id="PF10893">
    <property type="entry name" value="Phage_186_Fil"/>
    <property type="match status" value="1"/>
</dbReference>
<dbReference type="Proteomes" id="UP000317572">
    <property type="component" value="Chromosome"/>
</dbReference>
<evidence type="ECO:0000313" key="2">
    <source>
        <dbReference type="Proteomes" id="UP000317572"/>
    </source>
</evidence>
<evidence type="ECO:0000313" key="1">
    <source>
        <dbReference type="EMBL" id="QDL35450.1"/>
    </source>
</evidence>